<reference evidence="7 8" key="1">
    <citation type="submission" date="2019-01" db="EMBL/GenBank/DDBJ databases">
        <title>A draft genome assembly of the solar-powered sea slug Elysia chlorotica.</title>
        <authorList>
            <person name="Cai H."/>
            <person name="Li Q."/>
            <person name="Fang X."/>
            <person name="Li J."/>
            <person name="Curtis N.E."/>
            <person name="Altenburger A."/>
            <person name="Shibata T."/>
            <person name="Feng M."/>
            <person name="Maeda T."/>
            <person name="Schwartz J.A."/>
            <person name="Shigenobu S."/>
            <person name="Lundholm N."/>
            <person name="Nishiyama T."/>
            <person name="Yang H."/>
            <person name="Hasebe M."/>
            <person name="Li S."/>
            <person name="Pierce S.K."/>
            <person name="Wang J."/>
        </authorList>
    </citation>
    <scope>NUCLEOTIDE SEQUENCE [LARGE SCALE GENOMIC DNA]</scope>
    <source>
        <strain evidence="7">EC2010</strain>
        <tissue evidence="7">Whole organism of an adult</tissue>
    </source>
</reference>
<comment type="subcellular location">
    <subcellularLocation>
        <location evidence="1">Membrane</location>
    </subcellularLocation>
</comment>
<dbReference type="CDD" id="cd06845">
    <property type="entry name" value="Bcl-2_like"/>
    <property type="match status" value="1"/>
</dbReference>
<dbReference type="PROSITE" id="PS50062">
    <property type="entry name" value="BCL2_FAMILY"/>
    <property type="match status" value="1"/>
</dbReference>
<evidence type="ECO:0000256" key="1">
    <source>
        <dbReference type="ARBA" id="ARBA00004370"/>
    </source>
</evidence>
<sequence length="200" mass="22877">MVKEVNKRTFRIMADDSTRSVVVDYLFYRLDSSGYTWENGRQGSITPTEVQRAMRSLGDEFEERFRDRFDNMIEKLNLTEANARSTFTEIAAETFADNVVNWGRIVALFGFAGRLAVHCHERNLHHNMVDNIVDWVTAYVDINLKSWMDSHNRWQGFLEFHAGGAEARLNNPWPNFKTLCGYAAAGLGVLTLGAFLTQKS</sequence>
<evidence type="ECO:0000313" key="8">
    <source>
        <dbReference type="Proteomes" id="UP000271974"/>
    </source>
</evidence>
<evidence type="ECO:0000256" key="3">
    <source>
        <dbReference type="ARBA" id="ARBA00022703"/>
    </source>
</evidence>
<evidence type="ECO:0000313" key="7">
    <source>
        <dbReference type="EMBL" id="RUS84284.1"/>
    </source>
</evidence>
<dbReference type="GO" id="GO:0008630">
    <property type="term" value="P:intrinsic apoptotic signaling pathway in response to DNA damage"/>
    <property type="evidence" value="ECO:0007669"/>
    <property type="project" value="TreeGrafter"/>
</dbReference>
<evidence type="ECO:0000256" key="5">
    <source>
        <dbReference type="PROSITE-ProRule" id="PRU00025"/>
    </source>
</evidence>
<dbReference type="PANTHER" id="PTHR11256:SF50">
    <property type="entry name" value="APOPTOSIS REGULATOR CED-9"/>
    <property type="match status" value="1"/>
</dbReference>
<dbReference type="InterPro" id="IPR026298">
    <property type="entry name" value="Bcl-2_fam"/>
</dbReference>
<keyword evidence="8" id="KW-1185">Reference proteome</keyword>
<dbReference type="Gene3D" id="1.10.437.10">
    <property type="entry name" value="Blc2-like"/>
    <property type="match status" value="1"/>
</dbReference>
<dbReference type="InterPro" id="IPR036834">
    <property type="entry name" value="Bcl-2-like_sf"/>
</dbReference>
<dbReference type="SUPFAM" id="SSF56854">
    <property type="entry name" value="Bcl-2 inhibitors of programmed cell death"/>
    <property type="match status" value="1"/>
</dbReference>
<dbReference type="GO" id="GO:0042981">
    <property type="term" value="P:regulation of apoptotic process"/>
    <property type="evidence" value="ECO:0007669"/>
    <property type="project" value="InterPro"/>
</dbReference>
<organism evidence="7 8">
    <name type="scientific">Elysia chlorotica</name>
    <name type="common">Eastern emerald elysia</name>
    <name type="synonym">Sea slug</name>
    <dbReference type="NCBI Taxonomy" id="188477"/>
    <lineage>
        <taxon>Eukaryota</taxon>
        <taxon>Metazoa</taxon>
        <taxon>Spiralia</taxon>
        <taxon>Lophotrochozoa</taxon>
        <taxon>Mollusca</taxon>
        <taxon>Gastropoda</taxon>
        <taxon>Heterobranchia</taxon>
        <taxon>Euthyneura</taxon>
        <taxon>Panpulmonata</taxon>
        <taxon>Sacoglossa</taxon>
        <taxon>Placobranchoidea</taxon>
        <taxon>Plakobranchidae</taxon>
        <taxon>Elysia</taxon>
    </lineage>
</organism>
<evidence type="ECO:0000256" key="4">
    <source>
        <dbReference type="ARBA" id="ARBA00023136"/>
    </source>
</evidence>
<dbReference type="InterPro" id="IPR003093">
    <property type="entry name" value="Bcl2_BH4"/>
</dbReference>
<accession>A0A3S0ZQ90</accession>
<dbReference type="GO" id="GO:0051400">
    <property type="term" value="F:BH domain binding"/>
    <property type="evidence" value="ECO:0007669"/>
    <property type="project" value="TreeGrafter"/>
</dbReference>
<dbReference type="EMBL" id="RQTK01000210">
    <property type="protein sequence ID" value="RUS84284.1"/>
    <property type="molecule type" value="Genomic_DNA"/>
</dbReference>
<protein>
    <recommendedName>
        <fullName evidence="6">Apoptosis regulator Bcl-2 family BH4 domain-containing protein</fullName>
    </recommendedName>
</protein>
<keyword evidence="3 5" id="KW-0053">Apoptosis</keyword>
<evidence type="ECO:0000256" key="2">
    <source>
        <dbReference type="ARBA" id="ARBA00009458"/>
    </source>
</evidence>
<dbReference type="SMART" id="SM00337">
    <property type="entry name" value="BCL"/>
    <property type="match status" value="1"/>
</dbReference>
<dbReference type="PROSITE" id="PS50063">
    <property type="entry name" value="BH4_2"/>
    <property type="match status" value="1"/>
</dbReference>
<evidence type="ECO:0000259" key="6">
    <source>
        <dbReference type="PROSITE" id="PS50063"/>
    </source>
</evidence>
<gene>
    <name evidence="7" type="ORF">EGW08_007928</name>
</gene>
<dbReference type="PRINTS" id="PR01862">
    <property type="entry name" value="BCL2FAMILY"/>
</dbReference>
<dbReference type="GO" id="GO:0097192">
    <property type="term" value="P:extrinsic apoptotic signaling pathway in absence of ligand"/>
    <property type="evidence" value="ECO:0007669"/>
    <property type="project" value="TreeGrafter"/>
</dbReference>
<dbReference type="Proteomes" id="UP000271974">
    <property type="component" value="Unassembled WGS sequence"/>
</dbReference>
<dbReference type="PANTHER" id="PTHR11256">
    <property type="entry name" value="BCL-2 RELATED"/>
    <property type="match status" value="1"/>
</dbReference>
<dbReference type="GO" id="GO:0005741">
    <property type="term" value="C:mitochondrial outer membrane"/>
    <property type="evidence" value="ECO:0007669"/>
    <property type="project" value="TreeGrafter"/>
</dbReference>
<dbReference type="OrthoDB" id="6021377at2759"/>
<comment type="similarity">
    <text evidence="2">Belongs to the Bcl-2 family.</text>
</comment>
<dbReference type="STRING" id="188477.A0A3S0ZQ90"/>
<comment type="caution">
    <text evidence="7">The sequence shown here is derived from an EMBL/GenBank/DDBJ whole genome shotgun (WGS) entry which is preliminary data.</text>
</comment>
<dbReference type="AlphaFoldDB" id="A0A3S0ZQ90"/>
<dbReference type="InterPro" id="IPR046371">
    <property type="entry name" value="Bcl-2_BH1-3"/>
</dbReference>
<dbReference type="Pfam" id="PF00452">
    <property type="entry name" value="Bcl-2"/>
    <property type="match status" value="1"/>
</dbReference>
<proteinExistence type="inferred from homology"/>
<name>A0A3S0ZQ90_ELYCH</name>
<keyword evidence="4" id="KW-0472">Membrane</keyword>
<feature type="short sequence motif" description="BH4" evidence="5">
    <location>
        <begin position="18"/>
        <end position="37"/>
    </location>
</feature>
<dbReference type="GO" id="GO:0001836">
    <property type="term" value="P:release of cytochrome c from mitochondria"/>
    <property type="evidence" value="ECO:0007669"/>
    <property type="project" value="TreeGrafter"/>
</dbReference>
<dbReference type="InterPro" id="IPR002475">
    <property type="entry name" value="Bcl2-like"/>
</dbReference>
<feature type="domain" description="Apoptosis regulator Bcl-2 family BH4" evidence="6">
    <location>
        <begin position="18"/>
        <end position="37"/>
    </location>
</feature>